<evidence type="ECO:0000313" key="4">
    <source>
        <dbReference type="RefSeq" id="XP_039145001.1"/>
    </source>
</evidence>
<dbReference type="InterPro" id="IPR003676">
    <property type="entry name" value="SAUR_fam"/>
</dbReference>
<feature type="compositionally biased region" description="Low complexity" evidence="2">
    <location>
        <begin position="21"/>
        <end position="33"/>
    </location>
</feature>
<reference evidence="4" key="1">
    <citation type="submission" date="2025-08" db="UniProtKB">
        <authorList>
            <consortium name="RefSeq"/>
        </authorList>
    </citation>
    <scope>IDENTIFICATION</scope>
</reference>
<organism evidence="3 4">
    <name type="scientific">Dioscorea cayennensis subsp. rotundata</name>
    <name type="common">White Guinea yam</name>
    <name type="synonym">Dioscorea rotundata</name>
    <dbReference type="NCBI Taxonomy" id="55577"/>
    <lineage>
        <taxon>Eukaryota</taxon>
        <taxon>Viridiplantae</taxon>
        <taxon>Streptophyta</taxon>
        <taxon>Embryophyta</taxon>
        <taxon>Tracheophyta</taxon>
        <taxon>Spermatophyta</taxon>
        <taxon>Magnoliopsida</taxon>
        <taxon>Liliopsida</taxon>
        <taxon>Dioscoreales</taxon>
        <taxon>Dioscoreaceae</taxon>
        <taxon>Dioscorea</taxon>
    </lineage>
</organism>
<gene>
    <name evidence="4" type="primary">LOC120282291</name>
</gene>
<evidence type="ECO:0000313" key="3">
    <source>
        <dbReference type="Proteomes" id="UP001515500"/>
    </source>
</evidence>
<sequence length="127" mass="14139">MANTRRLSKIKSVLKRWHSSSRLGSSSSSSSISRDYDTWHPSTTDGDPVPSGLHAVLVGKDRRRYLIRADLVDHPVFRRLAGHDVNAGGDATVVGCEVVLFEHLLWMLENSDPATESLDDLAQFYEC</sequence>
<protein>
    <submittedName>
        <fullName evidence="4">Auxin-responsive protein SAUR78-like</fullName>
    </submittedName>
</protein>
<dbReference type="RefSeq" id="XP_039145001.1">
    <property type="nucleotide sequence ID" value="XM_039289067.1"/>
</dbReference>
<feature type="region of interest" description="Disordered" evidence="2">
    <location>
        <begin position="21"/>
        <end position="51"/>
    </location>
</feature>
<dbReference type="PANTHER" id="PTHR35296:SF8">
    <property type="entry name" value="SMALL AUXIN-UP RNA-RELATED"/>
    <property type="match status" value="1"/>
</dbReference>
<evidence type="ECO:0000256" key="1">
    <source>
        <dbReference type="ARBA" id="ARBA00006974"/>
    </source>
</evidence>
<dbReference type="Pfam" id="PF02519">
    <property type="entry name" value="Auxin_inducible"/>
    <property type="match status" value="1"/>
</dbReference>
<dbReference type="GO" id="GO:0009733">
    <property type="term" value="P:response to auxin"/>
    <property type="evidence" value="ECO:0007669"/>
    <property type="project" value="InterPro"/>
</dbReference>
<proteinExistence type="inferred from homology"/>
<comment type="similarity">
    <text evidence="1">Belongs to the ARG7 family.</text>
</comment>
<evidence type="ECO:0000256" key="2">
    <source>
        <dbReference type="SAM" id="MobiDB-lite"/>
    </source>
</evidence>
<name>A0AB40CY19_DIOCR</name>
<dbReference type="GeneID" id="120282291"/>
<accession>A0AB40CY19</accession>
<dbReference type="AlphaFoldDB" id="A0AB40CY19"/>
<dbReference type="PANTHER" id="PTHR35296">
    <property type="entry name" value="EXPRESSED PROTEIN"/>
    <property type="match status" value="1"/>
</dbReference>
<dbReference type="Proteomes" id="UP001515500">
    <property type="component" value="Chromosome 18"/>
</dbReference>
<keyword evidence="3" id="KW-1185">Reference proteome</keyword>